<dbReference type="AlphaFoldDB" id="A0A9D4HY26"/>
<keyword evidence="1" id="KW-0732">Signal</keyword>
<accession>A0A9D4HY26</accession>
<name>A0A9D4HY26_DREPO</name>
<protein>
    <recommendedName>
        <fullName evidence="4">Secreted protein</fullName>
    </recommendedName>
</protein>
<organism evidence="2 3">
    <name type="scientific">Dreissena polymorpha</name>
    <name type="common">Zebra mussel</name>
    <name type="synonym">Mytilus polymorpha</name>
    <dbReference type="NCBI Taxonomy" id="45954"/>
    <lineage>
        <taxon>Eukaryota</taxon>
        <taxon>Metazoa</taxon>
        <taxon>Spiralia</taxon>
        <taxon>Lophotrochozoa</taxon>
        <taxon>Mollusca</taxon>
        <taxon>Bivalvia</taxon>
        <taxon>Autobranchia</taxon>
        <taxon>Heteroconchia</taxon>
        <taxon>Euheterodonta</taxon>
        <taxon>Imparidentia</taxon>
        <taxon>Neoheterodontei</taxon>
        <taxon>Myida</taxon>
        <taxon>Dreissenoidea</taxon>
        <taxon>Dreissenidae</taxon>
        <taxon>Dreissena</taxon>
    </lineage>
</organism>
<comment type="caution">
    <text evidence="2">The sequence shown here is derived from an EMBL/GenBank/DDBJ whole genome shotgun (WGS) entry which is preliminary data.</text>
</comment>
<evidence type="ECO:0000256" key="1">
    <source>
        <dbReference type="SAM" id="SignalP"/>
    </source>
</evidence>
<proteinExistence type="predicted"/>
<evidence type="ECO:0000313" key="3">
    <source>
        <dbReference type="Proteomes" id="UP000828390"/>
    </source>
</evidence>
<dbReference type="EMBL" id="JAIWYP010000011">
    <property type="protein sequence ID" value="KAH3737094.1"/>
    <property type="molecule type" value="Genomic_DNA"/>
</dbReference>
<gene>
    <name evidence="2" type="ORF">DPMN_043670</name>
</gene>
<dbReference type="Proteomes" id="UP000828390">
    <property type="component" value="Unassembled WGS sequence"/>
</dbReference>
<feature type="signal peptide" evidence="1">
    <location>
        <begin position="1"/>
        <end position="16"/>
    </location>
</feature>
<reference evidence="2" key="2">
    <citation type="submission" date="2020-11" db="EMBL/GenBank/DDBJ databases">
        <authorList>
            <person name="McCartney M.A."/>
            <person name="Auch B."/>
            <person name="Kono T."/>
            <person name="Mallez S."/>
            <person name="Becker A."/>
            <person name="Gohl D.M."/>
            <person name="Silverstein K.A.T."/>
            <person name="Koren S."/>
            <person name="Bechman K.B."/>
            <person name="Herman A."/>
            <person name="Abrahante J.E."/>
            <person name="Garbe J."/>
        </authorList>
    </citation>
    <scope>NUCLEOTIDE SEQUENCE</scope>
    <source>
        <strain evidence="2">Duluth1</strain>
        <tissue evidence="2">Whole animal</tissue>
    </source>
</reference>
<keyword evidence="3" id="KW-1185">Reference proteome</keyword>
<evidence type="ECO:0008006" key="4">
    <source>
        <dbReference type="Google" id="ProtNLM"/>
    </source>
</evidence>
<feature type="chain" id="PRO_5039374714" description="Secreted protein" evidence="1">
    <location>
        <begin position="17"/>
        <end position="71"/>
    </location>
</feature>
<reference evidence="2" key="1">
    <citation type="journal article" date="2019" name="bioRxiv">
        <title>The Genome of the Zebra Mussel, Dreissena polymorpha: A Resource for Invasive Species Research.</title>
        <authorList>
            <person name="McCartney M.A."/>
            <person name="Auch B."/>
            <person name="Kono T."/>
            <person name="Mallez S."/>
            <person name="Zhang Y."/>
            <person name="Obille A."/>
            <person name="Becker A."/>
            <person name="Abrahante J.E."/>
            <person name="Garbe J."/>
            <person name="Badalamenti J.P."/>
            <person name="Herman A."/>
            <person name="Mangelson H."/>
            <person name="Liachko I."/>
            <person name="Sullivan S."/>
            <person name="Sone E.D."/>
            <person name="Koren S."/>
            <person name="Silverstein K.A.T."/>
            <person name="Beckman K.B."/>
            <person name="Gohl D.M."/>
        </authorList>
    </citation>
    <scope>NUCLEOTIDE SEQUENCE</scope>
    <source>
        <strain evidence="2">Duluth1</strain>
        <tissue evidence="2">Whole animal</tissue>
    </source>
</reference>
<evidence type="ECO:0000313" key="2">
    <source>
        <dbReference type="EMBL" id="KAH3737094.1"/>
    </source>
</evidence>
<sequence length="71" mass="8353">MFFWYWSLSLQKMVNASLLSIPAFRSISCSLLVNRLREPVCAMDTRAEQETDKIKDQSVQCTRKLNKKQIR</sequence>